<dbReference type="NCBIfam" id="TIGR02794">
    <property type="entry name" value="tolA_full"/>
    <property type="match status" value="1"/>
</dbReference>
<dbReference type="RefSeq" id="WP_102766850.1">
    <property type="nucleotide sequence ID" value="NZ_POSP01000003.1"/>
</dbReference>
<accession>A0A2N8KTZ2</accession>
<dbReference type="SUPFAM" id="SSF74653">
    <property type="entry name" value="TolA/TonB C-terminal domain"/>
    <property type="match status" value="1"/>
</dbReference>
<feature type="region of interest" description="Disordered" evidence="1">
    <location>
        <begin position="135"/>
        <end position="226"/>
    </location>
</feature>
<dbReference type="GO" id="GO:0043213">
    <property type="term" value="P:bacteriocin transport"/>
    <property type="evidence" value="ECO:0007669"/>
    <property type="project" value="InterPro"/>
</dbReference>
<protein>
    <submittedName>
        <fullName evidence="2">Cell envelope integrity protein TolA</fullName>
    </submittedName>
</protein>
<dbReference type="GO" id="GO:0019534">
    <property type="term" value="F:toxin transmembrane transporter activity"/>
    <property type="evidence" value="ECO:0007669"/>
    <property type="project" value="InterPro"/>
</dbReference>
<dbReference type="InterPro" id="IPR014161">
    <property type="entry name" value="Tol-Pal_TolA"/>
</dbReference>
<dbReference type="AlphaFoldDB" id="A0A2N8KTZ2"/>
<dbReference type="Gene3D" id="3.30.1150.10">
    <property type="match status" value="1"/>
</dbReference>
<feature type="compositionally biased region" description="Basic and acidic residues" evidence="1">
    <location>
        <begin position="79"/>
        <end position="89"/>
    </location>
</feature>
<name>A0A2N8KTZ2_9BURK</name>
<keyword evidence="3" id="KW-1185">Reference proteome</keyword>
<dbReference type="EMBL" id="POSP01000003">
    <property type="protein sequence ID" value="PND36927.1"/>
    <property type="molecule type" value="Genomic_DNA"/>
</dbReference>
<dbReference type="Proteomes" id="UP000235916">
    <property type="component" value="Unassembled WGS sequence"/>
</dbReference>
<feature type="region of interest" description="Disordered" evidence="1">
    <location>
        <begin position="66"/>
        <end position="104"/>
    </location>
</feature>
<evidence type="ECO:0000313" key="3">
    <source>
        <dbReference type="Proteomes" id="UP000235916"/>
    </source>
</evidence>
<organism evidence="2 3">
    <name type="scientific">Kinneretia aquatilis</name>
    <dbReference type="NCBI Taxonomy" id="2070761"/>
    <lineage>
        <taxon>Bacteria</taxon>
        <taxon>Pseudomonadati</taxon>
        <taxon>Pseudomonadota</taxon>
        <taxon>Betaproteobacteria</taxon>
        <taxon>Burkholderiales</taxon>
        <taxon>Sphaerotilaceae</taxon>
        <taxon>Roseateles</taxon>
    </lineage>
</organism>
<gene>
    <name evidence="2" type="primary">tolA</name>
    <name evidence="2" type="ORF">C1O66_04815</name>
</gene>
<evidence type="ECO:0000256" key="1">
    <source>
        <dbReference type="SAM" id="MobiDB-lite"/>
    </source>
</evidence>
<feature type="compositionally biased region" description="Basic and acidic residues" evidence="1">
    <location>
        <begin position="135"/>
        <end position="196"/>
    </location>
</feature>
<dbReference type="Pfam" id="PF13103">
    <property type="entry name" value="TonB_2"/>
    <property type="match status" value="1"/>
</dbReference>
<comment type="caution">
    <text evidence="2">The sequence shown here is derived from an EMBL/GenBank/DDBJ whole genome shotgun (WGS) entry which is preliminary data.</text>
</comment>
<proteinExistence type="predicted"/>
<sequence length="308" mass="33798">MSSLPLGARHLHDPLRPPAPPGMGRGFAFALIAHAALLAALSAGVSWRTQDPPAFEAELWSAVPQVAAPKLVEPEPEPEPPKPEPKPEPKVQQPSPEELQAERDAEIAIAKAKEKKKLEAERQRLAELEAERKKQLALKEKEKLEREREKQLQAKREAEDKLKKEKLDKQLKDKQAKAEEAKREAKLEAQRQENLRRIQGMAGASGGPSATGTALKSSGPSASYGGRIKARIRPNIIYTDMPAGNPVAEVEVRTLPSGQIVASKLLKSSGDAEWDKAVLRAIDKTETLPRDTDGRVPPVLVISFQPRE</sequence>
<reference evidence="2 3" key="1">
    <citation type="submission" date="2018-01" db="EMBL/GenBank/DDBJ databases">
        <title>Draft genome sequence of Paucibacter aquatile CR182 isolated from freshwater of the Nakdong River.</title>
        <authorList>
            <person name="Choi A."/>
            <person name="Chung E.J."/>
        </authorList>
    </citation>
    <scope>NUCLEOTIDE SEQUENCE [LARGE SCALE GENOMIC DNA]</scope>
    <source>
        <strain evidence="2 3">CR182</strain>
    </source>
</reference>
<dbReference type="OrthoDB" id="5298892at2"/>
<evidence type="ECO:0000313" key="2">
    <source>
        <dbReference type="EMBL" id="PND36927.1"/>
    </source>
</evidence>
<dbReference type="GO" id="GO:0016020">
    <property type="term" value="C:membrane"/>
    <property type="evidence" value="ECO:0007669"/>
    <property type="project" value="InterPro"/>
</dbReference>